<dbReference type="PANTHER" id="PTHR30399:SF1">
    <property type="entry name" value="UTP PYROPHOSPHATASE"/>
    <property type="match status" value="1"/>
</dbReference>
<reference evidence="2" key="1">
    <citation type="journal article" date="2021" name="Microb. Physiol.">
        <title>Proteogenomic Insights into the Physiology of Marine, Sulfate-Reducing, Filamentous Desulfonema limicola and Desulfonema magnum.</title>
        <authorList>
            <person name="Schnaars V."/>
            <person name="Wohlbrand L."/>
            <person name="Scheve S."/>
            <person name="Hinrichs C."/>
            <person name="Reinhardt R."/>
            <person name="Rabus R."/>
        </authorList>
    </citation>
    <scope>NUCLEOTIDE SEQUENCE</scope>
    <source>
        <strain evidence="2">5ac10</strain>
    </source>
</reference>
<proteinExistence type="predicted"/>
<dbReference type="InterPro" id="IPR002725">
    <property type="entry name" value="YgjP-like_metallopeptidase"/>
</dbReference>
<dbReference type="Proteomes" id="UP000663720">
    <property type="component" value="Chromosome"/>
</dbReference>
<dbReference type="Gene3D" id="3.30.2010.10">
    <property type="entry name" value="Metalloproteases ('zincins'), catalytic domain"/>
    <property type="match status" value="1"/>
</dbReference>
<dbReference type="Pfam" id="PF01863">
    <property type="entry name" value="YgjP-like"/>
    <property type="match status" value="1"/>
</dbReference>
<dbReference type="CDD" id="cd07344">
    <property type="entry name" value="M48_yhfN_like"/>
    <property type="match status" value="1"/>
</dbReference>
<feature type="domain" description="YgjP-like metallopeptidase" evidence="1">
    <location>
        <begin position="23"/>
        <end position="228"/>
    </location>
</feature>
<evidence type="ECO:0000259" key="1">
    <source>
        <dbReference type="Pfam" id="PF01863"/>
    </source>
</evidence>
<name>A0A975BCE8_9BACT</name>
<keyword evidence="3" id="KW-1185">Reference proteome</keyword>
<evidence type="ECO:0000313" key="3">
    <source>
        <dbReference type="Proteomes" id="UP000663720"/>
    </source>
</evidence>
<protein>
    <submittedName>
        <fullName evidence="2">DUF45</fullName>
    </submittedName>
</protein>
<dbReference type="KEGG" id="dli:dnl_50970"/>
<dbReference type="EMBL" id="CP061799">
    <property type="protein sequence ID" value="QTA82715.1"/>
    <property type="molecule type" value="Genomic_DNA"/>
</dbReference>
<sequence>MHQIEVSNIIIDIVRKDIKNMHLAVYPPDGRVRIAVPLRINDEAVRLFAITKLSWIKKQKRKFEEQERETKRDYIARESHFLFGHRYLLNVTEHNSAPKIEIKNKAKIDLYIRPDTSTEKRQNIMKEWYRSAIKEQIPPILEKYERKTGIKSNSWAVKQMKTRWGSCNIEDRRIWINLELAKKPVVCLEYIILHELIHLIERHHNDNFQALMKKYMPQWEFYKEELNRLPVSHGDWEY</sequence>
<evidence type="ECO:0000313" key="2">
    <source>
        <dbReference type="EMBL" id="QTA82715.1"/>
    </source>
</evidence>
<gene>
    <name evidence="2" type="ORF">dnl_50970</name>
</gene>
<dbReference type="PANTHER" id="PTHR30399">
    <property type="entry name" value="UNCHARACTERIZED PROTEIN YGJP"/>
    <property type="match status" value="1"/>
</dbReference>
<organism evidence="2 3">
    <name type="scientific">Desulfonema limicola</name>
    <dbReference type="NCBI Taxonomy" id="45656"/>
    <lineage>
        <taxon>Bacteria</taxon>
        <taxon>Pseudomonadati</taxon>
        <taxon>Thermodesulfobacteriota</taxon>
        <taxon>Desulfobacteria</taxon>
        <taxon>Desulfobacterales</taxon>
        <taxon>Desulfococcaceae</taxon>
        <taxon>Desulfonema</taxon>
    </lineage>
</organism>
<dbReference type="InterPro" id="IPR053136">
    <property type="entry name" value="UTP_pyrophosphatase-like"/>
</dbReference>
<accession>A0A975BCE8</accession>
<dbReference type="AlphaFoldDB" id="A0A975BCE8"/>
<dbReference type="RefSeq" id="WP_207688606.1">
    <property type="nucleotide sequence ID" value="NZ_CP061799.1"/>
</dbReference>